<protein>
    <submittedName>
        <fullName evidence="2">Uncharacterized protein</fullName>
    </submittedName>
</protein>
<reference evidence="2 3" key="1">
    <citation type="journal article" date="2012" name="BMC Genomics">
        <title>Tools to kill: Genome of one of the most destructive plant pathogenic fungi Macrophomina phaseolina.</title>
        <authorList>
            <person name="Islam M.S."/>
            <person name="Haque M.S."/>
            <person name="Islam M.M."/>
            <person name="Emdad E.M."/>
            <person name="Halim A."/>
            <person name="Hossen Q.M.M."/>
            <person name="Hossain M.Z."/>
            <person name="Ahmed B."/>
            <person name="Rahim S."/>
            <person name="Rahman M.S."/>
            <person name="Alam M.M."/>
            <person name="Hou S."/>
            <person name="Wan X."/>
            <person name="Saito J.A."/>
            <person name="Alam M."/>
        </authorList>
    </citation>
    <scope>NUCLEOTIDE SEQUENCE [LARGE SCALE GENOMIC DNA]</scope>
    <source>
        <strain evidence="2 3">MS6</strain>
    </source>
</reference>
<evidence type="ECO:0000313" key="2">
    <source>
        <dbReference type="EMBL" id="EKG10368.1"/>
    </source>
</evidence>
<proteinExistence type="predicted"/>
<keyword evidence="1" id="KW-0472">Membrane</keyword>
<keyword evidence="1" id="KW-1133">Transmembrane helix</keyword>
<dbReference type="VEuPathDB" id="FungiDB:MPH_12541"/>
<dbReference type="InParanoid" id="K2R7N8"/>
<name>K2R7N8_MACPH</name>
<sequence>RIMVVLAGCNRCFTLSARGLLLIFLVARVLRVLGREVLVTAAGDVESILIALFLLVRLVRVRSFGLLVVVSTVVVTLLGILSVGRVEGYSVSVFEGCPFAARLRGVGLSRTHLPFVYATVDLRRKVYYFLEGGRVFVGNYVLLDFFL</sequence>
<keyword evidence="1" id="KW-0812">Transmembrane</keyword>
<organism evidence="2 3">
    <name type="scientific">Macrophomina phaseolina (strain MS6)</name>
    <name type="common">Charcoal rot fungus</name>
    <dbReference type="NCBI Taxonomy" id="1126212"/>
    <lineage>
        <taxon>Eukaryota</taxon>
        <taxon>Fungi</taxon>
        <taxon>Dikarya</taxon>
        <taxon>Ascomycota</taxon>
        <taxon>Pezizomycotina</taxon>
        <taxon>Dothideomycetes</taxon>
        <taxon>Dothideomycetes incertae sedis</taxon>
        <taxon>Botryosphaeriales</taxon>
        <taxon>Botryosphaeriaceae</taxon>
        <taxon>Macrophomina</taxon>
    </lineage>
</organism>
<feature type="transmembrane region" description="Helical" evidence="1">
    <location>
        <begin position="63"/>
        <end position="84"/>
    </location>
</feature>
<dbReference type="AlphaFoldDB" id="K2R7N8"/>
<comment type="caution">
    <text evidence="2">The sequence shown here is derived from an EMBL/GenBank/DDBJ whole genome shotgun (WGS) entry which is preliminary data.</text>
</comment>
<dbReference type="Proteomes" id="UP000007129">
    <property type="component" value="Unassembled WGS sequence"/>
</dbReference>
<feature type="non-terminal residue" evidence="2">
    <location>
        <position position="1"/>
    </location>
</feature>
<dbReference type="EMBL" id="AHHD01000520">
    <property type="protein sequence ID" value="EKG10368.1"/>
    <property type="molecule type" value="Genomic_DNA"/>
</dbReference>
<evidence type="ECO:0000256" key="1">
    <source>
        <dbReference type="SAM" id="Phobius"/>
    </source>
</evidence>
<accession>K2R7N8</accession>
<feature type="transmembrane region" description="Helical" evidence="1">
    <location>
        <begin position="37"/>
        <end position="56"/>
    </location>
</feature>
<feature type="transmembrane region" description="Helical" evidence="1">
    <location>
        <begin position="12"/>
        <end position="31"/>
    </location>
</feature>
<gene>
    <name evidence="2" type="ORF">MPH_12541</name>
</gene>
<dbReference type="HOGENOM" id="CLU_1772509_0_0_1"/>
<evidence type="ECO:0000313" key="3">
    <source>
        <dbReference type="Proteomes" id="UP000007129"/>
    </source>
</evidence>